<evidence type="ECO:0000313" key="5">
    <source>
        <dbReference type="EMBL" id="MFC5412007.1"/>
    </source>
</evidence>
<comment type="subcellular location">
    <subcellularLocation>
        <location evidence="1">Membrane</location>
    </subcellularLocation>
</comment>
<feature type="chain" id="PRO_5045496275" evidence="3">
    <location>
        <begin position="24"/>
        <end position="378"/>
    </location>
</feature>
<dbReference type="Proteomes" id="UP001596106">
    <property type="component" value="Unassembled WGS sequence"/>
</dbReference>
<gene>
    <name evidence="5" type="ORF">ACFPMF_21970</name>
</gene>
<organism evidence="5 6">
    <name type="scientific">Larkinella bovis</name>
    <dbReference type="NCBI Taxonomy" id="683041"/>
    <lineage>
        <taxon>Bacteria</taxon>
        <taxon>Pseudomonadati</taxon>
        <taxon>Bacteroidota</taxon>
        <taxon>Cytophagia</taxon>
        <taxon>Cytophagales</taxon>
        <taxon>Spirosomataceae</taxon>
        <taxon>Larkinella</taxon>
    </lineage>
</organism>
<feature type="domain" description="Bacterial surface antigen (D15)" evidence="4">
    <location>
        <begin position="145"/>
        <end position="347"/>
    </location>
</feature>
<dbReference type="InterPro" id="IPR000184">
    <property type="entry name" value="Bac_surfAg_D15"/>
</dbReference>
<evidence type="ECO:0000256" key="2">
    <source>
        <dbReference type="ARBA" id="ARBA00023136"/>
    </source>
</evidence>
<protein>
    <submittedName>
        <fullName evidence="5">BamA/TamA family outer membrane protein</fullName>
    </submittedName>
</protein>
<sequence length="378" mass="42224">MKNRLKVLFFVLFSGLMISPASGQGQLIRFVNRVLNDTSSAATSKLLIFPTAGFAPETSVEVGLRAFSLFYAKKDTTVNRLSEIVLYSFVTFKGQFGALLENAAYTHKNRYFFLGRAKYQQFPLLFYGIGPGTPSANPALVNSHYVQVRQRILRQVNRNWYAGIEADFQSLGRVTFEPDERNHFELPLGGNGSTTVGLGAAVVYDDRKNVLNVRKGHFLETGILWYRPGFGSDFRYRSLVLDGRLYRPLGRLNRVLALQLAGTFMTGDIPFNNLGLIGGESLMRGYYLGRYRDKNVLAGQAELRWLPFGFSRRWGGTVFAGLGTVAPTVGSFQANQLRWAAGGGLRFLFFQKKDIFLRADLGVTREGTGFYISLGEAF</sequence>
<dbReference type="Pfam" id="PF01103">
    <property type="entry name" value="Omp85"/>
    <property type="match status" value="1"/>
</dbReference>
<evidence type="ECO:0000256" key="1">
    <source>
        <dbReference type="ARBA" id="ARBA00004370"/>
    </source>
</evidence>
<comment type="caution">
    <text evidence="5">The sequence shown here is derived from an EMBL/GenBank/DDBJ whole genome shotgun (WGS) entry which is preliminary data.</text>
</comment>
<keyword evidence="6" id="KW-1185">Reference proteome</keyword>
<dbReference type="RefSeq" id="WP_379849087.1">
    <property type="nucleotide sequence ID" value="NZ_JBHSMA010000009.1"/>
</dbReference>
<keyword evidence="2" id="KW-0472">Membrane</keyword>
<dbReference type="EMBL" id="JBHSMA010000009">
    <property type="protein sequence ID" value="MFC5412007.1"/>
    <property type="molecule type" value="Genomic_DNA"/>
</dbReference>
<evidence type="ECO:0000256" key="3">
    <source>
        <dbReference type="SAM" id="SignalP"/>
    </source>
</evidence>
<evidence type="ECO:0000313" key="6">
    <source>
        <dbReference type="Proteomes" id="UP001596106"/>
    </source>
</evidence>
<name>A0ABW0IHQ1_9BACT</name>
<accession>A0ABW0IHQ1</accession>
<keyword evidence="3" id="KW-0732">Signal</keyword>
<feature type="signal peptide" evidence="3">
    <location>
        <begin position="1"/>
        <end position="23"/>
    </location>
</feature>
<reference evidence="6" key="1">
    <citation type="journal article" date="2019" name="Int. J. Syst. Evol. Microbiol.">
        <title>The Global Catalogue of Microorganisms (GCM) 10K type strain sequencing project: providing services to taxonomists for standard genome sequencing and annotation.</title>
        <authorList>
            <consortium name="The Broad Institute Genomics Platform"/>
            <consortium name="The Broad Institute Genome Sequencing Center for Infectious Disease"/>
            <person name="Wu L."/>
            <person name="Ma J."/>
        </authorList>
    </citation>
    <scope>NUCLEOTIDE SEQUENCE [LARGE SCALE GENOMIC DNA]</scope>
    <source>
        <strain evidence="6">CCUG 55250</strain>
    </source>
</reference>
<proteinExistence type="predicted"/>
<evidence type="ECO:0000259" key="4">
    <source>
        <dbReference type="Pfam" id="PF01103"/>
    </source>
</evidence>
<dbReference type="Gene3D" id="2.40.160.50">
    <property type="entry name" value="membrane protein fhac: a member of the omp85/tpsb transporter family"/>
    <property type="match status" value="1"/>
</dbReference>